<accession>A0A372LLZ7</accession>
<dbReference type="InterPro" id="IPR018728">
    <property type="entry name" value="DUF2268"/>
</dbReference>
<organism evidence="2 3">
    <name type="scientific">Peribacillus saganii</name>
    <dbReference type="NCBI Taxonomy" id="2303992"/>
    <lineage>
        <taxon>Bacteria</taxon>
        <taxon>Bacillati</taxon>
        <taxon>Bacillota</taxon>
        <taxon>Bacilli</taxon>
        <taxon>Bacillales</taxon>
        <taxon>Bacillaceae</taxon>
        <taxon>Peribacillus</taxon>
    </lineage>
</organism>
<reference evidence="2 3" key="1">
    <citation type="submission" date="2018-08" db="EMBL/GenBank/DDBJ databases">
        <title>Bacillus chawlae sp. nov., Bacillus glennii sp. nov., and Bacillus saganii sp. nov. Isolated from the Vehicle Assembly Building at Kennedy Space Center where the Viking Spacecraft were Assembled.</title>
        <authorList>
            <person name="Seuylemezian A."/>
            <person name="Vaishampayan P."/>
        </authorList>
    </citation>
    <scope>NUCLEOTIDE SEQUENCE [LARGE SCALE GENOMIC DNA]</scope>
    <source>
        <strain evidence="2 3">V47-23a</strain>
    </source>
</reference>
<feature type="domain" description="DUF2268" evidence="1">
    <location>
        <begin position="64"/>
        <end position="239"/>
    </location>
</feature>
<evidence type="ECO:0000313" key="2">
    <source>
        <dbReference type="EMBL" id="RFU68030.1"/>
    </source>
</evidence>
<evidence type="ECO:0000259" key="1">
    <source>
        <dbReference type="Pfam" id="PF10026"/>
    </source>
</evidence>
<name>A0A372LLZ7_9BACI</name>
<gene>
    <name evidence="2" type="ORF">D0469_13130</name>
</gene>
<proteinExistence type="predicted"/>
<dbReference type="Pfam" id="PF10026">
    <property type="entry name" value="DUF2268"/>
    <property type="match status" value="1"/>
</dbReference>
<dbReference type="OrthoDB" id="2449457at2"/>
<dbReference type="AlphaFoldDB" id="A0A372LLZ7"/>
<comment type="caution">
    <text evidence="2">The sequence shown here is derived from an EMBL/GenBank/DDBJ whole genome shotgun (WGS) entry which is preliminary data.</text>
</comment>
<evidence type="ECO:0000313" key="3">
    <source>
        <dbReference type="Proteomes" id="UP000264541"/>
    </source>
</evidence>
<protein>
    <recommendedName>
        <fullName evidence="1">DUF2268 domain-containing protein</fullName>
    </recommendedName>
</protein>
<sequence length="259" mass="30449">MAVINTFEWLKKEVVTQEEVCGHFRELLNEENPRRLYAYLRNYGMYIEGYGIKSRLEGLLKKNVWGKISEYLKSYQEKWKGPDVPVFIFPLQPKGLFSRRTEDKSGLAFKDKLFLFINPGIPEKELEALFVHEYHHVCRLNKSKKREEDFTLLDAMVLEGLAEQAVETYVGPAYLARWTSLYSDRTVRKLYERYLKDHINIKKNDSMHDELLYGANGKPFMLGYCTGYRIVNSCKEIKGLDSFQTLAEVYLKNFNQHNT</sequence>
<dbReference type="RefSeq" id="WP_117327198.1">
    <property type="nucleotide sequence ID" value="NZ_QVTE01000036.1"/>
</dbReference>
<dbReference type="Proteomes" id="UP000264541">
    <property type="component" value="Unassembled WGS sequence"/>
</dbReference>
<keyword evidence="3" id="KW-1185">Reference proteome</keyword>
<dbReference type="EMBL" id="QVTE01000036">
    <property type="protein sequence ID" value="RFU68030.1"/>
    <property type="molecule type" value="Genomic_DNA"/>
</dbReference>